<keyword evidence="3" id="KW-1185">Reference proteome</keyword>
<sequence>MKEVGVKNGGRRRKKDVKSKLRKNFQSSLRKKRICFSADKYSEAFPTATIAESTRAGSSELNPVKQHSRNSTKATSYLSSKAEWPLCNVGIDIRKFIRFNSPTTISESQRSKGWRILTNFICNEEEEDFKDSISQIKDYNNCIQACKTVRKTRVKSRGRRVFSYKNLSFNMPLKVSKKCFGMSENSEKYKIQAKNNQIIKNSAKFSSLLGQNGRYLKDKSQDTTNEAMTSFPHDDKENIQRQNKSKYVPTMLLKLANKSLGDKLLIPIKIKRLRVNSLAEETPENPLEELEQSKTYDATTSDKYEIPSRYQKLRARIDPDKIKKAKSKLREKRSCNSMTDYLDSIRHKAVDIYKKPSIINQLRF</sequence>
<accession>A0AAD1U7D6</accession>
<feature type="compositionally biased region" description="Basic residues" evidence="1">
    <location>
        <begin position="9"/>
        <end position="22"/>
    </location>
</feature>
<comment type="caution">
    <text evidence="2">The sequence shown here is derived from an EMBL/GenBank/DDBJ whole genome shotgun (WGS) entry which is preliminary data.</text>
</comment>
<dbReference type="AlphaFoldDB" id="A0AAD1U7D6"/>
<evidence type="ECO:0000313" key="3">
    <source>
        <dbReference type="Proteomes" id="UP001295684"/>
    </source>
</evidence>
<evidence type="ECO:0000313" key="2">
    <source>
        <dbReference type="EMBL" id="CAI2362705.1"/>
    </source>
</evidence>
<proteinExistence type="predicted"/>
<feature type="region of interest" description="Disordered" evidence="1">
    <location>
        <begin position="1"/>
        <end position="22"/>
    </location>
</feature>
<dbReference type="EMBL" id="CAMPGE010003858">
    <property type="protein sequence ID" value="CAI2362705.1"/>
    <property type="molecule type" value="Genomic_DNA"/>
</dbReference>
<organism evidence="2 3">
    <name type="scientific">Euplotes crassus</name>
    <dbReference type="NCBI Taxonomy" id="5936"/>
    <lineage>
        <taxon>Eukaryota</taxon>
        <taxon>Sar</taxon>
        <taxon>Alveolata</taxon>
        <taxon>Ciliophora</taxon>
        <taxon>Intramacronucleata</taxon>
        <taxon>Spirotrichea</taxon>
        <taxon>Hypotrichia</taxon>
        <taxon>Euplotida</taxon>
        <taxon>Euplotidae</taxon>
        <taxon>Moneuplotes</taxon>
    </lineage>
</organism>
<name>A0AAD1U7D6_EUPCR</name>
<protein>
    <submittedName>
        <fullName evidence="2">Uncharacterized protein</fullName>
    </submittedName>
</protein>
<reference evidence="2" key="1">
    <citation type="submission" date="2023-07" db="EMBL/GenBank/DDBJ databases">
        <authorList>
            <consortium name="AG Swart"/>
            <person name="Singh M."/>
            <person name="Singh A."/>
            <person name="Seah K."/>
            <person name="Emmerich C."/>
        </authorList>
    </citation>
    <scope>NUCLEOTIDE SEQUENCE</scope>
    <source>
        <strain evidence="2">DP1</strain>
    </source>
</reference>
<dbReference type="Proteomes" id="UP001295684">
    <property type="component" value="Unassembled WGS sequence"/>
</dbReference>
<evidence type="ECO:0000256" key="1">
    <source>
        <dbReference type="SAM" id="MobiDB-lite"/>
    </source>
</evidence>
<gene>
    <name evidence="2" type="ORF">ECRASSUSDP1_LOCUS4031</name>
</gene>